<dbReference type="HOGENOM" id="CLU_170943_0_0_9"/>
<dbReference type="STRING" id="663278.Ethha_1584"/>
<proteinExistence type="predicted"/>
<dbReference type="Proteomes" id="UP000001551">
    <property type="component" value="Chromosome"/>
</dbReference>
<name>E6U8A1_ETHHY</name>
<sequence length="107" mass="11750">MDKAELTRRIEAGAFAENNGRVLRTVNILQGNDIRLHSLRYALADLSPGALRESLFYLQDAGYLRAEDGAAHRRADVSQADETTVLRLTAKGMQLLKGYAGDPAVHI</sequence>
<protein>
    <recommendedName>
        <fullName evidence="3">MarR family transcriptional regulator</fullName>
    </recommendedName>
</protein>
<gene>
    <name evidence="1" type="ordered locus">Ethha_1584</name>
</gene>
<organism evidence="1 2">
    <name type="scientific">Ethanoligenens harbinense (strain DSM 18485 / JCM 12961 / CGMCC 1.5033 / YUAN-3)</name>
    <dbReference type="NCBI Taxonomy" id="663278"/>
    <lineage>
        <taxon>Bacteria</taxon>
        <taxon>Bacillati</taxon>
        <taxon>Bacillota</taxon>
        <taxon>Clostridia</taxon>
        <taxon>Eubacteriales</taxon>
        <taxon>Oscillospiraceae</taxon>
        <taxon>Ethanoligenens</taxon>
    </lineage>
</organism>
<keyword evidence="2" id="KW-1185">Reference proteome</keyword>
<accession>E6U8A1</accession>
<dbReference type="KEGG" id="eha:Ethha_1584"/>
<evidence type="ECO:0000313" key="1">
    <source>
        <dbReference type="EMBL" id="ADU27120.1"/>
    </source>
</evidence>
<reference evidence="1 2" key="1">
    <citation type="submission" date="2010-12" db="EMBL/GenBank/DDBJ databases">
        <title>Complete sequence of Ethanoligenens harbinense YUAN-3.</title>
        <authorList>
            <person name="Lucas S."/>
            <person name="Copeland A."/>
            <person name="Lapidus A."/>
            <person name="Cheng J.-F."/>
            <person name="Bruce D."/>
            <person name="Goodwin L."/>
            <person name="Pitluck S."/>
            <person name="Chertkov O."/>
            <person name="Misra M."/>
            <person name="Detter J.C."/>
            <person name="Han C."/>
            <person name="Tapia R."/>
            <person name="Land M."/>
            <person name="Hauser L."/>
            <person name="Jeffries C."/>
            <person name="Kyrpides N."/>
            <person name="Ivanova N."/>
            <person name="Mikhailova N."/>
            <person name="Wang A."/>
            <person name="Mouttaki H."/>
            <person name="He Z."/>
            <person name="Zhou J."/>
            <person name="Hemme C.L."/>
            <person name="Woyke T."/>
        </authorList>
    </citation>
    <scope>NUCLEOTIDE SEQUENCE [LARGE SCALE GENOMIC DNA]</scope>
    <source>
        <strain evidence="2">DSM 18485 / JCM 12961 / CGMCC 1.5033 / YUAN-3</strain>
    </source>
</reference>
<evidence type="ECO:0008006" key="3">
    <source>
        <dbReference type="Google" id="ProtNLM"/>
    </source>
</evidence>
<dbReference type="AlphaFoldDB" id="E6U8A1"/>
<dbReference type="RefSeq" id="WP_013485475.1">
    <property type="nucleotide sequence ID" value="NC_014828.1"/>
</dbReference>
<evidence type="ECO:0000313" key="2">
    <source>
        <dbReference type="Proteomes" id="UP000001551"/>
    </source>
</evidence>
<dbReference type="EMBL" id="CP002400">
    <property type="protein sequence ID" value="ADU27120.1"/>
    <property type="molecule type" value="Genomic_DNA"/>
</dbReference>